<dbReference type="STRING" id="1182571.QR90_15895"/>
<accession>A0A0A7KJE6</accession>
<reference evidence="8" key="1">
    <citation type="submission" date="2014-11" db="EMBL/GenBank/DDBJ databases">
        <title>Hymenobacter sp. DG25B genome submission.</title>
        <authorList>
            <person name="Jung H.-Y."/>
            <person name="Kim M.K."/>
            <person name="Srinivasan S."/>
            <person name="Lim S."/>
        </authorList>
    </citation>
    <scope>NUCLEOTIDE SEQUENCE [LARGE SCALE GENOMIC DNA]</scope>
    <source>
        <strain evidence="8">DY59</strain>
    </source>
</reference>
<dbReference type="InterPro" id="IPR011206">
    <property type="entry name" value="Citrate_lyase_beta/mcl1/mcl2"/>
</dbReference>
<evidence type="ECO:0000256" key="5">
    <source>
        <dbReference type="PIRSR" id="PIRSR015582-2"/>
    </source>
</evidence>
<keyword evidence="3 5" id="KW-0460">Magnesium</keyword>
<name>A0A0A7KJE6_9DEIO</name>
<evidence type="ECO:0000256" key="3">
    <source>
        <dbReference type="ARBA" id="ARBA00022842"/>
    </source>
</evidence>
<dbReference type="PANTHER" id="PTHR32308:SF10">
    <property type="entry name" value="CITRATE LYASE SUBUNIT BETA"/>
    <property type="match status" value="1"/>
</dbReference>
<dbReference type="PANTHER" id="PTHR32308">
    <property type="entry name" value="LYASE BETA SUBUNIT, PUTATIVE (AFU_ORTHOLOGUE AFUA_4G13030)-RELATED"/>
    <property type="match status" value="1"/>
</dbReference>
<evidence type="ECO:0000256" key="4">
    <source>
        <dbReference type="PIRSR" id="PIRSR015582-1"/>
    </source>
</evidence>
<feature type="binding site" evidence="4">
    <location>
        <position position="71"/>
    </location>
    <ligand>
        <name>substrate</name>
    </ligand>
</feature>
<dbReference type="RefSeq" id="WP_039686006.1">
    <property type="nucleotide sequence ID" value="NZ_CP010028.1"/>
</dbReference>
<protein>
    <submittedName>
        <fullName evidence="7">Malyl-CoA thiolesterase</fullName>
    </submittedName>
</protein>
<dbReference type="Pfam" id="PF03328">
    <property type="entry name" value="HpcH_HpaI"/>
    <property type="match status" value="1"/>
</dbReference>
<dbReference type="HOGENOM" id="CLU_044864_0_1_0"/>
<keyword evidence="2 5" id="KW-0479">Metal-binding</keyword>
<dbReference type="KEGG" id="dsw:QR90_15895"/>
<feature type="binding site" evidence="5">
    <location>
        <position position="146"/>
    </location>
    <ligand>
        <name>Mg(2+)</name>
        <dbReference type="ChEBI" id="CHEBI:18420"/>
    </ligand>
</feature>
<sequence length="290" mass="30538">MTSRAVSGPVRSMLYVPGDKPRAIEKARTLDADAVILDLEDAVAPEHKAEARANVRAALLAGGWRVPVLVRVNGLNTEWEHEDREMALLSGASGLVLPKVEDDHAASQLALGCPLWAMIETPAGVLNAPAIAAVPRVAGLLVGANDLSRALRTRPHPERLPLLHALSAVVLAARAHGKLPLDAVFNDVRDPVGFARECEGGRALGFAGKTVIHPDQIAPANAAYGVTDEQARQAQALLDAWAHGRASGKSVVTHGGALVEQMHADEAQEVLTLWAATQQAIQESGAESSD</sequence>
<dbReference type="InterPro" id="IPR040442">
    <property type="entry name" value="Pyrv_kinase-like_dom_sf"/>
</dbReference>
<evidence type="ECO:0000313" key="8">
    <source>
        <dbReference type="Proteomes" id="UP000030634"/>
    </source>
</evidence>
<dbReference type="GO" id="GO:0003824">
    <property type="term" value="F:catalytic activity"/>
    <property type="evidence" value="ECO:0007669"/>
    <property type="project" value="InterPro"/>
</dbReference>
<dbReference type="Gene3D" id="3.20.20.60">
    <property type="entry name" value="Phosphoenolpyruvate-binding domains"/>
    <property type="match status" value="1"/>
</dbReference>
<comment type="cofactor">
    <cofactor evidence="1">
        <name>Mg(2+)</name>
        <dbReference type="ChEBI" id="CHEBI:18420"/>
    </cofactor>
</comment>
<evidence type="ECO:0000256" key="2">
    <source>
        <dbReference type="ARBA" id="ARBA00022723"/>
    </source>
</evidence>
<feature type="domain" description="HpcH/HpaI aldolase/citrate lyase" evidence="6">
    <location>
        <begin position="11"/>
        <end position="214"/>
    </location>
</feature>
<dbReference type="GO" id="GO:0000287">
    <property type="term" value="F:magnesium ion binding"/>
    <property type="evidence" value="ECO:0007669"/>
    <property type="project" value="TreeGrafter"/>
</dbReference>
<evidence type="ECO:0000259" key="6">
    <source>
        <dbReference type="Pfam" id="PF03328"/>
    </source>
</evidence>
<dbReference type="InterPro" id="IPR005000">
    <property type="entry name" value="Aldolase/citrate-lyase_domain"/>
</dbReference>
<dbReference type="SUPFAM" id="SSF51621">
    <property type="entry name" value="Phosphoenolpyruvate/pyruvate domain"/>
    <property type="match status" value="1"/>
</dbReference>
<gene>
    <name evidence="7" type="ORF">QR90_15895</name>
</gene>
<feature type="binding site" evidence="5">
    <location>
        <position position="120"/>
    </location>
    <ligand>
        <name>Mg(2+)</name>
        <dbReference type="ChEBI" id="CHEBI:18420"/>
    </ligand>
</feature>
<dbReference type="GO" id="GO:0006107">
    <property type="term" value="P:oxaloacetate metabolic process"/>
    <property type="evidence" value="ECO:0007669"/>
    <property type="project" value="TreeGrafter"/>
</dbReference>
<proteinExistence type="predicted"/>
<organism evidence="7 8">
    <name type="scientific">Deinococcus radiopugnans</name>
    <dbReference type="NCBI Taxonomy" id="57497"/>
    <lineage>
        <taxon>Bacteria</taxon>
        <taxon>Thermotogati</taxon>
        <taxon>Deinococcota</taxon>
        <taxon>Deinococci</taxon>
        <taxon>Deinococcales</taxon>
        <taxon>Deinococcaceae</taxon>
        <taxon>Deinococcus</taxon>
    </lineage>
</organism>
<dbReference type="InterPro" id="IPR015813">
    <property type="entry name" value="Pyrv/PenolPyrv_kinase-like_dom"/>
</dbReference>
<dbReference type="AlphaFoldDB" id="A0A0A7KJE6"/>
<feature type="binding site" evidence="4">
    <location>
        <position position="120"/>
    </location>
    <ligand>
        <name>substrate</name>
    </ligand>
</feature>
<dbReference type="Proteomes" id="UP000030634">
    <property type="component" value="Chromosome"/>
</dbReference>
<dbReference type="EMBL" id="CP010028">
    <property type="protein sequence ID" value="AIZ46215.1"/>
    <property type="molecule type" value="Genomic_DNA"/>
</dbReference>
<evidence type="ECO:0000313" key="7">
    <source>
        <dbReference type="EMBL" id="AIZ46215.1"/>
    </source>
</evidence>
<evidence type="ECO:0000256" key="1">
    <source>
        <dbReference type="ARBA" id="ARBA00001946"/>
    </source>
</evidence>
<dbReference type="PIRSF" id="PIRSF015582">
    <property type="entry name" value="Cit_lyase_B"/>
    <property type="match status" value="1"/>
</dbReference>